<dbReference type="Proteomes" id="UP000657918">
    <property type="component" value="Unassembled WGS sequence"/>
</dbReference>
<reference evidence="8 9" key="1">
    <citation type="submission" date="2020-10" db="EMBL/GenBank/DDBJ databases">
        <title>Plant Genome Project.</title>
        <authorList>
            <person name="Zhang R.-G."/>
        </authorList>
    </citation>
    <scope>NUCLEOTIDE SEQUENCE [LARGE SCALE GENOMIC DNA]</scope>
    <source>
        <strain evidence="8">FAFU-HL-1</strain>
        <tissue evidence="8">Leaf</tissue>
    </source>
</reference>
<feature type="compositionally biased region" description="Polar residues" evidence="6">
    <location>
        <begin position="40"/>
        <end position="49"/>
    </location>
</feature>
<dbReference type="OrthoDB" id="2017193at2759"/>
<accession>A0A835J0P6</accession>
<dbReference type="Pfam" id="PF03479">
    <property type="entry name" value="PCC"/>
    <property type="match status" value="1"/>
</dbReference>
<dbReference type="PROSITE" id="PS51742">
    <property type="entry name" value="PPC"/>
    <property type="match status" value="1"/>
</dbReference>
<dbReference type="SUPFAM" id="SSF117856">
    <property type="entry name" value="AF0104/ALDC/Ptd012-like"/>
    <property type="match status" value="1"/>
</dbReference>
<feature type="region of interest" description="Disordered" evidence="6">
    <location>
        <begin position="360"/>
        <end position="387"/>
    </location>
</feature>
<keyword evidence="3 5" id="KW-0804">Transcription</keyword>
<dbReference type="Gene3D" id="3.30.1330.80">
    <property type="entry name" value="Hypothetical protein, similar to alpha- acetolactate decarboxylase, domain 2"/>
    <property type="match status" value="1"/>
</dbReference>
<evidence type="ECO:0000256" key="2">
    <source>
        <dbReference type="ARBA" id="ARBA00023125"/>
    </source>
</evidence>
<feature type="region of interest" description="Disordered" evidence="6">
    <location>
        <begin position="405"/>
        <end position="438"/>
    </location>
</feature>
<dbReference type="PANTHER" id="PTHR31500">
    <property type="entry name" value="AT-HOOK MOTIF NUCLEAR-LOCALIZED PROTEIN 9"/>
    <property type="match status" value="1"/>
</dbReference>
<feature type="domain" description="PPC" evidence="7">
    <location>
        <begin position="215"/>
        <end position="353"/>
    </location>
</feature>
<comment type="domain">
    <text evidence="5">The PPC domain mediates interactions between AHL proteins.</text>
</comment>
<feature type="compositionally biased region" description="Polar residues" evidence="6">
    <location>
        <begin position="427"/>
        <end position="438"/>
    </location>
</feature>
<feature type="compositionally biased region" description="Basic residues" evidence="6">
    <location>
        <begin position="79"/>
        <end position="88"/>
    </location>
</feature>
<feature type="compositionally biased region" description="Polar residues" evidence="6">
    <location>
        <begin position="1"/>
        <end position="18"/>
    </location>
</feature>
<feature type="region of interest" description="Disordered" evidence="6">
    <location>
        <begin position="1"/>
        <end position="139"/>
    </location>
</feature>
<keyword evidence="4 5" id="KW-0539">Nucleus</keyword>
<evidence type="ECO:0000256" key="3">
    <source>
        <dbReference type="ARBA" id="ARBA00023163"/>
    </source>
</evidence>
<dbReference type="EMBL" id="JADGMS010000019">
    <property type="protein sequence ID" value="KAF9660840.1"/>
    <property type="molecule type" value="Genomic_DNA"/>
</dbReference>
<keyword evidence="9" id="KW-1185">Reference proteome</keyword>
<evidence type="ECO:0000313" key="9">
    <source>
        <dbReference type="Proteomes" id="UP000657918"/>
    </source>
</evidence>
<evidence type="ECO:0000256" key="1">
    <source>
        <dbReference type="ARBA" id="ARBA00023015"/>
    </source>
</evidence>
<evidence type="ECO:0000256" key="5">
    <source>
        <dbReference type="RuleBase" id="RU367031"/>
    </source>
</evidence>
<sequence>MEPNDPRQQQQHHFTSYFSSTPTPTPTNNPSPTKGLHPPQHSTDTTTPTGPHMLYPHSMGPSTTATVTGGGAPVEATSAKRKRGRPRKYGTPELALAAKKTATSASVAASRERKEQHQAGSSSTTSSFSGSSSKKYQHDSLGTAGHGFASHVISVAAGETQHLSDNVDSFDCDGRLNVKSWPFGLFKFPRFLLPGVAISLYHGHCLCPDVSQSRYITLCLFLSKISSVQDVGQKIIQFLQQSTREMCILSASGTVMNVSLRQPATSGGNIAYEGRFEIISLSGSYVRTDMGGRAGGLSVCLSDSNGQIIGGGVGGPLKAAGPVQVIVGTFVLDNKKDGSGKGDASGSKFPSPVKASIPSFGFRSPVESSVRNPARGNDDHLTIGGGNPFSLQPSSMHLFSARSMDWRSSPDVRTTAGYDFTGRSVHGGSQSPVNGDYD</sequence>
<gene>
    <name evidence="8" type="ORF">SADUNF_Sadunf19G0005500</name>
</gene>
<protein>
    <recommendedName>
        <fullName evidence="5">AT-hook motif nuclear-localized protein</fullName>
    </recommendedName>
</protein>
<feature type="compositionally biased region" description="Low complexity" evidence="6">
    <location>
        <begin position="94"/>
        <end position="109"/>
    </location>
</feature>
<evidence type="ECO:0000313" key="8">
    <source>
        <dbReference type="EMBL" id="KAF9660840.1"/>
    </source>
</evidence>
<dbReference type="GO" id="GO:0005634">
    <property type="term" value="C:nucleus"/>
    <property type="evidence" value="ECO:0007669"/>
    <property type="project" value="UniProtKB-SubCell"/>
</dbReference>
<evidence type="ECO:0000256" key="4">
    <source>
        <dbReference type="ARBA" id="ARBA00023242"/>
    </source>
</evidence>
<evidence type="ECO:0000259" key="7">
    <source>
        <dbReference type="PROSITE" id="PS51742"/>
    </source>
</evidence>
<dbReference type="CDD" id="cd11378">
    <property type="entry name" value="DUF296"/>
    <property type="match status" value="1"/>
</dbReference>
<feature type="compositionally biased region" description="Low complexity" evidence="6">
    <location>
        <begin position="120"/>
        <end position="133"/>
    </location>
</feature>
<dbReference type="PANTHER" id="PTHR31500:SF68">
    <property type="entry name" value="AT-HOOK MOTIF NUCLEAR-LOCALIZED PROTEIN 14"/>
    <property type="match status" value="1"/>
</dbReference>
<keyword evidence="1 5" id="KW-0805">Transcription regulation</keyword>
<dbReference type="InterPro" id="IPR005175">
    <property type="entry name" value="PPC_dom"/>
</dbReference>
<dbReference type="InterPro" id="IPR039605">
    <property type="entry name" value="AHL"/>
</dbReference>
<comment type="function">
    <text evidence="5">Transcription factor that specifically binds AT-rich DNA sequences related to the nuclear matrix attachment regions (MARs).</text>
</comment>
<dbReference type="GO" id="GO:0003680">
    <property type="term" value="F:minor groove of adenine-thymine-rich DNA binding"/>
    <property type="evidence" value="ECO:0007669"/>
    <property type="project" value="UniProtKB-UniRule"/>
</dbReference>
<keyword evidence="2 5" id="KW-0238">DNA-binding</keyword>
<comment type="caution">
    <text evidence="8">The sequence shown here is derived from an EMBL/GenBank/DDBJ whole genome shotgun (WGS) entry which is preliminary data.</text>
</comment>
<name>A0A835J0P6_9ROSI</name>
<evidence type="ECO:0000256" key="6">
    <source>
        <dbReference type="SAM" id="MobiDB-lite"/>
    </source>
</evidence>
<proteinExistence type="predicted"/>
<comment type="subcellular location">
    <subcellularLocation>
        <location evidence="5">Nucleus</location>
    </subcellularLocation>
</comment>
<organism evidence="8 9">
    <name type="scientific">Salix dunnii</name>
    <dbReference type="NCBI Taxonomy" id="1413687"/>
    <lineage>
        <taxon>Eukaryota</taxon>
        <taxon>Viridiplantae</taxon>
        <taxon>Streptophyta</taxon>
        <taxon>Embryophyta</taxon>
        <taxon>Tracheophyta</taxon>
        <taxon>Spermatophyta</taxon>
        <taxon>Magnoliopsida</taxon>
        <taxon>eudicotyledons</taxon>
        <taxon>Gunneridae</taxon>
        <taxon>Pentapetalae</taxon>
        <taxon>rosids</taxon>
        <taxon>fabids</taxon>
        <taxon>Malpighiales</taxon>
        <taxon>Salicaceae</taxon>
        <taxon>Saliceae</taxon>
        <taxon>Salix</taxon>
    </lineage>
</organism>
<dbReference type="AlphaFoldDB" id="A0A835J0P6"/>